<dbReference type="GO" id="GO:0005506">
    <property type="term" value="F:iron ion binding"/>
    <property type="evidence" value="ECO:0007669"/>
    <property type="project" value="UniProtKB-UniRule"/>
</dbReference>
<evidence type="ECO:0000256" key="6">
    <source>
        <dbReference type="ARBA" id="ARBA00023004"/>
    </source>
</evidence>
<dbReference type="AlphaFoldDB" id="A0AAC9WIY5"/>
<keyword evidence="5 8" id="KW-0249">Electron transport</keyword>
<sequence length="81" mass="8780">MDCYACVDREMCISCAACGATAPHLFKYDADDVAYMCLDQNSGTCPIPEAEIDHLNDAVENCPTAAVMVSQTPFFNAQHTI</sequence>
<reference evidence="9 10" key="1">
    <citation type="submission" date="2017-04" db="EMBL/GenBank/DDBJ databases">
        <authorList>
            <person name="Veseli I.A."/>
            <person name="Tang C."/>
            <person name="Pombert J.-F."/>
        </authorList>
    </citation>
    <scope>NUCLEOTIDE SEQUENCE [LARGE SCALE GENOMIC DNA]</scope>
    <source>
        <strain evidence="9 10">ATCC 700373</strain>
    </source>
</reference>
<evidence type="ECO:0000256" key="3">
    <source>
        <dbReference type="ARBA" id="ARBA00022485"/>
    </source>
</evidence>
<keyword evidence="3" id="KW-0004">4Fe-4S</keyword>
<dbReference type="PANTHER" id="PTHR39163:SF1">
    <property type="entry name" value="FERREDOXIN"/>
    <property type="match status" value="1"/>
</dbReference>
<dbReference type="InterPro" id="IPR001080">
    <property type="entry name" value="3Fe4S_ferredoxin"/>
</dbReference>
<dbReference type="GO" id="GO:0051539">
    <property type="term" value="F:4 iron, 4 sulfur cluster binding"/>
    <property type="evidence" value="ECO:0007669"/>
    <property type="project" value="UniProtKB-KW"/>
</dbReference>
<comment type="function">
    <text evidence="8">Ferredoxins are iron-sulfur proteins that transfer electrons in a wide variety of metabolic reactions.</text>
</comment>
<evidence type="ECO:0000313" key="9">
    <source>
        <dbReference type="EMBL" id="ARJ50625.1"/>
    </source>
</evidence>
<dbReference type="RefSeq" id="WP_085237103.1">
    <property type="nucleotide sequence ID" value="NZ_CP020773.1"/>
</dbReference>
<dbReference type="KEGG" id="slz:B5P37_04475"/>
<comment type="cofactor">
    <cofactor evidence="1">
        <name>[4Fe-4S] cluster</name>
        <dbReference type="ChEBI" id="CHEBI:49883"/>
    </cofactor>
</comment>
<dbReference type="PANTHER" id="PTHR39163">
    <property type="entry name" value="FERREDOXIN"/>
    <property type="match status" value="1"/>
</dbReference>
<evidence type="ECO:0000256" key="7">
    <source>
        <dbReference type="ARBA" id="ARBA00023014"/>
    </source>
</evidence>
<evidence type="ECO:0000313" key="10">
    <source>
        <dbReference type="Proteomes" id="UP000242864"/>
    </source>
</evidence>
<keyword evidence="2 8" id="KW-0813">Transport</keyword>
<dbReference type="Pfam" id="PF13370">
    <property type="entry name" value="Fer4_13"/>
    <property type="match status" value="1"/>
</dbReference>
<dbReference type="SUPFAM" id="SSF54862">
    <property type="entry name" value="4Fe-4S ferredoxins"/>
    <property type="match status" value="1"/>
</dbReference>
<keyword evidence="10" id="KW-1185">Reference proteome</keyword>
<evidence type="ECO:0000256" key="8">
    <source>
        <dbReference type="RuleBase" id="RU368020"/>
    </source>
</evidence>
<dbReference type="GO" id="GO:0009055">
    <property type="term" value="F:electron transfer activity"/>
    <property type="evidence" value="ECO:0007669"/>
    <property type="project" value="UniProtKB-UniRule"/>
</dbReference>
<dbReference type="Proteomes" id="UP000242864">
    <property type="component" value="Chromosome"/>
</dbReference>
<protein>
    <recommendedName>
        <fullName evidence="8">Ferredoxin</fullName>
    </recommendedName>
</protein>
<dbReference type="Gene3D" id="3.30.70.20">
    <property type="match status" value="1"/>
</dbReference>
<evidence type="ECO:0000256" key="5">
    <source>
        <dbReference type="ARBA" id="ARBA00022982"/>
    </source>
</evidence>
<evidence type="ECO:0000256" key="4">
    <source>
        <dbReference type="ARBA" id="ARBA00022723"/>
    </source>
</evidence>
<evidence type="ECO:0000256" key="2">
    <source>
        <dbReference type="ARBA" id="ARBA00022448"/>
    </source>
</evidence>
<keyword evidence="7 8" id="KW-0411">Iron-sulfur</keyword>
<organism evidence="9 10">
    <name type="scientific">Staphylococcus lutrae</name>
    <dbReference type="NCBI Taxonomy" id="155085"/>
    <lineage>
        <taxon>Bacteria</taxon>
        <taxon>Bacillati</taxon>
        <taxon>Bacillota</taxon>
        <taxon>Bacilli</taxon>
        <taxon>Bacillales</taxon>
        <taxon>Staphylococcaceae</taxon>
        <taxon>Staphylococcus</taxon>
    </lineage>
</organism>
<dbReference type="EMBL" id="CP020773">
    <property type="protein sequence ID" value="ARJ50625.1"/>
    <property type="molecule type" value="Genomic_DNA"/>
</dbReference>
<keyword evidence="4 8" id="KW-0479">Metal-binding</keyword>
<gene>
    <name evidence="9" type="ORF">B5P37_04475</name>
</gene>
<accession>A0AAC9WIY5</accession>
<name>A0AAC9WIY5_9STAP</name>
<keyword evidence="6 8" id="KW-0408">Iron</keyword>
<proteinExistence type="predicted"/>
<dbReference type="InterPro" id="IPR052395">
    <property type="entry name" value="ET_Ferredoxin"/>
</dbReference>
<evidence type="ECO:0000256" key="1">
    <source>
        <dbReference type="ARBA" id="ARBA00001966"/>
    </source>
</evidence>
<dbReference type="PRINTS" id="PR00352">
    <property type="entry name" value="3FE4SFRDOXIN"/>
</dbReference>